<organism evidence="2 3">
    <name type="scientific">Azospirillum himalayense</name>
    <dbReference type="NCBI Taxonomy" id="654847"/>
    <lineage>
        <taxon>Bacteria</taxon>
        <taxon>Pseudomonadati</taxon>
        <taxon>Pseudomonadota</taxon>
        <taxon>Alphaproteobacteria</taxon>
        <taxon>Rhodospirillales</taxon>
        <taxon>Azospirillaceae</taxon>
        <taxon>Azospirillum</taxon>
    </lineage>
</organism>
<gene>
    <name evidence="2" type="ORF">ACFPMG_24490</name>
</gene>
<feature type="region of interest" description="Disordered" evidence="1">
    <location>
        <begin position="375"/>
        <end position="410"/>
    </location>
</feature>
<proteinExistence type="predicted"/>
<sequence length="486" mass="51834">MSLLSRLNLKPLVINKPSTLPLVRVAIQPARAGRHVSAARLDITFSRELGKQIGITASGQKAAIYVDGQFIALCDPDAGRKLFGAATKEYQVGVKNDKAENAALHFASSLPPACVTEKCPTQGPKQIEVENGVLIIELPDSFIRPEYLTSMEVAAAVNQREWNPPLVSPSGIEPMLVEPAHIPSIFSHPQDGGVVQAPAQTVVEATSPTPDDTIIQPDQPQPVEADGDQAPEDATLVPDEAVEPEGPAAAHISVDDAGLQGVERCITPPPPASEKVYVPPSLEDRLYDHLLQLAREGKACPDNQALATHINSNPNSVSATLSMMKSRGRVSVCYVSAEGERRNEVVRGWQRVFTMVADKATTAAPQPVNAVEAAVESNAPSVESPAAPPPKTVAPAASPRRVPLTPSKGRQLSEAELELQEVVGARKPVAAATDVDADFEYLRDKKVPVFRVPSNKAHPFRLNDRPATAAEITAKAARVRQISGGR</sequence>
<dbReference type="Proteomes" id="UP001596166">
    <property type="component" value="Unassembled WGS sequence"/>
</dbReference>
<name>A0ABW0GAQ4_9PROT</name>
<protein>
    <submittedName>
        <fullName evidence="2">Uncharacterized protein</fullName>
    </submittedName>
</protein>
<dbReference type="RefSeq" id="WP_376997849.1">
    <property type="nucleotide sequence ID" value="NZ_JBHSLC010000081.1"/>
</dbReference>
<evidence type="ECO:0000313" key="3">
    <source>
        <dbReference type="Proteomes" id="UP001596166"/>
    </source>
</evidence>
<feature type="region of interest" description="Disordered" evidence="1">
    <location>
        <begin position="205"/>
        <end position="231"/>
    </location>
</feature>
<keyword evidence="3" id="KW-1185">Reference proteome</keyword>
<dbReference type="EMBL" id="JBHSLC010000081">
    <property type="protein sequence ID" value="MFC5358150.1"/>
    <property type="molecule type" value="Genomic_DNA"/>
</dbReference>
<accession>A0ABW0GAQ4</accession>
<evidence type="ECO:0000313" key="2">
    <source>
        <dbReference type="EMBL" id="MFC5358150.1"/>
    </source>
</evidence>
<feature type="compositionally biased region" description="Low complexity" evidence="1">
    <location>
        <begin position="375"/>
        <end position="385"/>
    </location>
</feature>
<evidence type="ECO:0000256" key="1">
    <source>
        <dbReference type="SAM" id="MobiDB-lite"/>
    </source>
</evidence>
<reference evidence="3" key="1">
    <citation type="journal article" date="2019" name="Int. J. Syst. Evol. Microbiol.">
        <title>The Global Catalogue of Microorganisms (GCM) 10K type strain sequencing project: providing services to taxonomists for standard genome sequencing and annotation.</title>
        <authorList>
            <consortium name="The Broad Institute Genomics Platform"/>
            <consortium name="The Broad Institute Genome Sequencing Center for Infectious Disease"/>
            <person name="Wu L."/>
            <person name="Ma J."/>
        </authorList>
    </citation>
    <scope>NUCLEOTIDE SEQUENCE [LARGE SCALE GENOMIC DNA]</scope>
    <source>
        <strain evidence="3">CCUG 58760</strain>
    </source>
</reference>
<comment type="caution">
    <text evidence="2">The sequence shown here is derived from an EMBL/GenBank/DDBJ whole genome shotgun (WGS) entry which is preliminary data.</text>
</comment>